<accession>A0ACC2KHA3</accession>
<comment type="caution">
    <text evidence="1">The sequence shown here is derived from an EMBL/GenBank/DDBJ whole genome shotgun (WGS) entry which is preliminary data.</text>
</comment>
<evidence type="ECO:0000313" key="2">
    <source>
        <dbReference type="Proteomes" id="UP001234297"/>
    </source>
</evidence>
<proteinExistence type="predicted"/>
<sequence>MDKDAIAHPKVKVAKDKANASKKGGPLRLMRAALFLIKGRSPSKSASTVVVKSADKDGLWRNLVGAVRPLHELPHCTLSPPSPSPPAFSVEPIDSRMDFFHEVPQPPPSLPFGWDEVDGMSRYASAEDLTELDKQEVCCDGNVDGGDDAIDVKADEFIAKFYKQMRLDSIGHHKSMIEIA</sequence>
<keyword evidence="2" id="KW-1185">Reference proteome</keyword>
<dbReference type="EMBL" id="CM056817">
    <property type="protein sequence ID" value="KAJ8620461.1"/>
    <property type="molecule type" value="Genomic_DNA"/>
</dbReference>
<organism evidence="1 2">
    <name type="scientific">Persea americana</name>
    <name type="common">Avocado</name>
    <dbReference type="NCBI Taxonomy" id="3435"/>
    <lineage>
        <taxon>Eukaryota</taxon>
        <taxon>Viridiplantae</taxon>
        <taxon>Streptophyta</taxon>
        <taxon>Embryophyta</taxon>
        <taxon>Tracheophyta</taxon>
        <taxon>Spermatophyta</taxon>
        <taxon>Magnoliopsida</taxon>
        <taxon>Magnoliidae</taxon>
        <taxon>Laurales</taxon>
        <taxon>Lauraceae</taxon>
        <taxon>Persea</taxon>
    </lineage>
</organism>
<reference evidence="1 2" key="1">
    <citation type="journal article" date="2022" name="Hortic Res">
        <title>A haplotype resolved chromosomal level avocado genome allows analysis of novel avocado genes.</title>
        <authorList>
            <person name="Nath O."/>
            <person name="Fletcher S.J."/>
            <person name="Hayward A."/>
            <person name="Shaw L.M."/>
            <person name="Masouleh A.K."/>
            <person name="Furtado A."/>
            <person name="Henry R.J."/>
            <person name="Mitter N."/>
        </authorList>
    </citation>
    <scope>NUCLEOTIDE SEQUENCE [LARGE SCALE GENOMIC DNA]</scope>
    <source>
        <strain evidence="2">cv. Hass</strain>
    </source>
</reference>
<name>A0ACC2KHA3_PERAE</name>
<evidence type="ECO:0000313" key="1">
    <source>
        <dbReference type="EMBL" id="KAJ8620461.1"/>
    </source>
</evidence>
<dbReference type="Proteomes" id="UP001234297">
    <property type="component" value="Chromosome 9"/>
</dbReference>
<gene>
    <name evidence="1" type="ORF">MRB53_028990</name>
</gene>
<protein>
    <submittedName>
        <fullName evidence="1">Uncharacterized protein</fullName>
    </submittedName>
</protein>